<accession>A0ABR3EZX9</accession>
<evidence type="ECO:0000313" key="3">
    <source>
        <dbReference type="EMBL" id="KAL0568499.1"/>
    </source>
</evidence>
<reference evidence="3 4" key="1">
    <citation type="submission" date="2024-02" db="EMBL/GenBank/DDBJ databases">
        <title>A draft genome for the cacao thread blight pathogen Marasmius crinis-equi.</title>
        <authorList>
            <person name="Cohen S.P."/>
            <person name="Baruah I.K."/>
            <person name="Amoako-Attah I."/>
            <person name="Bukari Y."/>
            <person name="Meinhardt L.W."/>
            <person name="Bailey B.A."/>
        </authorList>
    </citation>
    <scope>NUCLEOTIDE SEQUENCE [LARGE SCALE GENOMIC DNA]</scope>
    <source>
        <strain evidence="3 4">GH-76</strain>
    </source>
</reference>
<evidence type="ECO:0000256" key="1">
    <source>
        <dbReference type="SAM" id="Coils"/>
    </source>
</evidence>
<proteinExistence type="predicted"/>
<dbReference type="EMBL" id="JBAHYK010001324">
    <property type="protein sequence ID" value="KAL0568499.1"/>
    <property type="molecule type" value="Genomic_DNA"/>
</dbReference>
<organism evidence="3 4">
    <name type="scientific">Marasmius crinis-equi</name>
    <dbReference type="NCBI Taxonomy" id="585013"/>
    <lineage>
        <taxon>Eukaryota</taxon>
        <taxon>Fungi</taxon>
        <taxon>Dikarya</taxon>
        <taxon>Basidiomycota</taxon>
        <taxon>Agaricomycotina</taxon>
        <taxon>Agaricomycetes</taxon>
        <taxon>Agaricomycetidae</taxon>
        <taxon>Agaricales</taxon>
        <taxon>Marasmiineae</taxon>
        <taxon>Marasmiaceae</taxon>
        <taxon>Marasmius</taxon>
    </lineage>
</organism>
<feature type="region of interest" description="Disordered" evidence="2">
    <location>
        <begin position="1"/>
        <end position="27"/>
    </location>
</feature>
<protein>
    <submittedName>
        <fullName evidence="3">Uncharacterized protein</fullName>
    </submittedName>
</protein>
<feature type="compositionally biased region" description="Polar residues" evidence="2">
    <location>
        <begin position="325"/>
        <end position="347"/>
    </location>
</feature>
<sequence length="832" mass="91892">MSDTLDDVQEGWLRGSGPASEPPRTVIEVIHLARDRLMKDFGLEEKDDEDEGDEEGEVDGDQGNVANRPLPRASRPTRRTDVEADADADAGPSRTTRSRTKTCSPTIPRIAVIAPTPKKPGRSKTVMQDEGEEEVNELVDLLEGSDRAIALEEFDFRPFLQSPAIPSGWFPWQDESNVVHYRWEEEDTAPHELVEGVYDSCKVLLKQNVQDSWEQVELDRFFKTQNCLRCRKLSRTCIPPKSSEGIVTCVTCKSSSQGCSHNSMVPLVAVMKKFGSRISIPRILRLLHGLGWVSFDGVKIVNAFFKSVPKFPKLPIRTTHPPFTNDSLASPASSSQIGVIPNPSSGPTPGDAIRSAKRKGRGARITIPRPTPSLEVPMGVVSEESLCKRRALDVERPKKPAKRLRKRSSVLIDSEAVEAPEEEEEDPVSYEMALDLAGDDPQDFQVVRARVGGCSDPQGVVTDRSAQEYCPSGAGTPATSILAASSSGSVPRFSCECASASADSLEAIRAECAPRSFYAAESPSYYASPSPVAPMVWDLTTPSPDVSPTSSPMLTYPSSKESSIQPLERLIPRKFYDEATTEVNMLRIQLAEEVRKRQEAEKKLVGSRADFLFMSQASRMAVNASDIMVEIATKSKEVDTMVRQVVDDLKKREWQDEEPLEGVMPVFLEVKELRKELAGVKEELAETEAQLEAVRTAGASEAESSVKRLESELDRLKNRDEINNHQLQNALAGGAKLALTSMHDVLPILFDTTNELTSSFNTLSEAVNGLPSESRNAVLGRLRPFKDSAQRVHRLIQSLHNVFRSECNSEHLDRAQAFFHPLRLGLYKGPRS</sequence>
<comment type="caution">
    <text evidence="3">The sequence shown here is derived from an EMBL/GenBank/DDBJ whole genome shotgun (WGS) entry which is preliminary data.</text>
</comment>
<feature type="region of interest" description="Disordered" evidence="2">
    <location>
        <begin position="325"/>
        <end position="374"/>
    </location>
</feature>
<feature type="coiled-coil region" evidence="1">
    <location>
        <begin position="576"/>
        <end position="603"/>
    </location>
</feature>
<name>A0ABR3EZX9_9AGAR</name>
<feature type="compositionally biased region" description="Acidic residues" evidence="2">
    <location>
        <begin position="45"/>
        <end position="60"/>
    </location>
</feature>
<dbReference type="Proteomes" id="UP001465976">
    <property type="component" value="Unassembled WGS sequence"/>
</dbReference>
<gene>
    <name evidence="3" type="ORF">V5O48_013479</name>
</gene>
<keyword evidence="4" id="KW-1185">Reference proteome</keyword>
<feature type="region of interest" description="Disordered" evidence="2">
    <location>
        <begin position="41"/>
        <end position="102"/>
    </location>
</feature>
<evidence type="ECO:0000313" key="4">
    <source>
        <dbReference type="Proteomes" id="UP001465976"/>
    </source>
</evidence>
<keyword evidence="1" id="KW-0175">Coiled coil</keyword>
<evidence type="ECO:0000256" key="2">
    <source>
        <dbReference type="SAM" id="MobiDB-lite"/>
    </source>
</evidence>
<feature type="coiled-coil region" evidence="1">
    <location>
        <begin position="670"/>
        <end position="726"/>
    </location>
</feature>